<dbReference type="EMBL" id="KQ982753">
    <property type="protein sequence ID" value="KYQ51253.1"/>
    <property type="molecule type" value="Genomic_DNA"/>
</dbReference>
<sequence>SIPTCNTLRGHASEITGAVHTDLHDHNNREREKDTNRRRRRRESLTSTWSEFQLLWKLQLCIPHFYIYAPPIQPLIPILSVRSRLFPFSKNRFPVVIALEQFASSYRYTSETHHEAIRYCHTNWPTRYSNFQFLLDALVDALLMLAPNSDIAQNDRSAARSVRHLLSVHSVPEPIVQNCLQFPNSFFSFNLIVLDFFNLCVQTLLIHKQIINFLWFCRAPVATSFCFITSSNSLLPFSNVLKASSINAFPCSSACIFSCMSSYLNFHSSAVTNISFNSRSTLSNFAPDTSYSSCSAFFCNSTPMLSNFMHLQRFWGASGDFWQAQWDKILDKFGDDPVTLWVYGSLVLTIAVYWIVGGIYIILDITNWPAVLRRYKIQPGTNEPVDKRELCKVIAQVLFNQIVVGLPIMYLGYYFMEWRGYPPVRELPTFHWVLAEIAIHILCEEIGFYYSHRFLHKRSLYKYIHKQHHEWTAPIAVTALYCHPLENIGSNLLPPFLGVFIMGSHVATAWIWFSLAILSTLNAHSGYHLPFFPSPEAHDFHHLKFNQCYGVLGVLDRIHGTDTQFRNSRNYTRHIMMLSLIPPREAFPDEAKYKSK</sequence>
<feature type="compositionally biased region" description="Basic and acidic residues" evidence="5">
    <location>
        <begin position="23"/>
        <end position="35"/>
    </location>
</feature>
<evidence type="ECO:0000259" key="6">
    <source>
        <dbReference type="Pfam" id="PF04116"/>
    </source>
</evidence>
<reference evidence="7 8" key="1">
    <citation type="submission" date="2015-09" db="EMBL/GenBank/DDBJ databases">
        <title>Trachymyrmex zeteki WGS genome.</title>
        <authorList>
            <person name="Nygaard S."/>
            <person name="Hu H."/>
            <person name="Boomsma J."/>
            <person name="Zhang G."/>
        </authorList>
    </citation>
    <scope>NUCLEOTIDE SEQUENCE [LARGE SCALE GENOMIC DNA]</scope>
    <source>
        <strain evidence="7">Tzet28-1</strain>
        <tissue evidence="7">Whole body</tissue>
    </source>
</reference>
<organism evidence="7 8">
    <name type="scientific">Mycetomoellerius zeteki</name>
    <dbReference type="NCBI Taxonomy" id="64791"/>
    <lineage>
        <taxon>Eukaryota</taxon>
        <taxon>Metazoa</taxon>
        <taxon>Ecdysozoa</taxon>
        <taxon>Arthropoda</taxon>
        <taxon>Hexapoda</taxon>
        <taxon>Insecta</taxon>
        <taxon>Pterygota</taxon>
        <taxon>Neoptera</taxon>
        <taxon>Endopterygota</taxon>
        <taxon>Hymenoptera</taxon>
        <taxon>Apocrita</taxon>
        <taxon>Aculeata</taxon>
        <taxon>Formicoidea</taxon>
        <taxon>Formicidae</taxon>
        <taxon>Myrmicinae</taxon>
        <taxon>Mycetomoellerius</taxon>
    </lineage>
</organism>
<evidence type="ECO:0000256" key="4">
    <source>
        <dbReference type="ARBA" id="ARBA00023136"/>
    </source>
</evidence>
<dbReference type="PANTHER" id="PTHR11863">
    <property type="entry name" value="STEROL DESATURASE"/>
    <property type="match status" value="1"/>
</dbReference>
<dbReference type="GO" id="GO:0005506">
    <property type="term" value="F:iron ion binding"/>
    <property type="evidence" value="ECO:0007669"/>
    <property type="project" value="InterPro"/>
</dbReference>
<comment type="subcellular location">
    <subcellularLocation>
        <location evidence="1">Membrane</location>
    </subcellularLocation>
</comment>
<dbReference type="InterPro" id="IPR006694">
    <property type="entry name" value="Fatty_acid_hydroxylase"/>
</dbReference>
<dbReference type="InterPro" id="IPR050307">
    <property type="entry name" value="Sterol_Desaturase_Related"/>
</dbReference>
<protein>
    <submittedName>
        <fullName evidence="7">Uncharacterized protein C5orf4 like protein</fullName>
    </submittedName>
</protein>
<keyword evidence="2" id="KW-0812">Transmembrane</keyword>
<keyword evidence="8" id="KW-1185">Reference proteome</keyword>
<proteinExistence type="predicted"/>
<evidence type="ECO:0000256" key="3">
    <source>
        <dbReference type="ARBA" id="ARBA00022989"/>
    </source>
</evidence>
<dbReference type="STRING" id="64791.A0A151WTT0"/>
<evidence type="ECO:0000256" key="5">
    <source>
        <dbReference type="SAM" id="MobiDB-lite"/>
    </source>
</evidence>
<dbReference type="GO" id="GO:0008610">
    <property type="term" value="P:lipid biosynthetic process"/>
    <property type="evidence" value="ECO:0007669"/>
    <property type="project" value="InterPro"/>
</dbReference>
<evidence type="ECO:0000256" key="1">
    <source>
        <dbReference type="ARBA" id="ARBA00004370"/>
    </source>
</evidence>
<evidence type="ECO:0000256" key="2">
    <source>
        <dbReference type="ARBA" id="ARBA00022692"/>
    </source>
</evidence>
<accession>A0A151WTT0</accession>
<gene>
    <name evidence="7" type="ORF">ALC60_09719</name>
</gene>
<feature type="domain" description="Fatty acid hydroxylase" evidence="6">
    <location>
        <begin position="438"/>
        <end position="561"/>
    </location>
</feature>
<dbReference type="Proteomes" id="UP000075809">
    <property type="component" value="Unassembled WGS sequence"/>
</dbReference>
<dbReference type="GO" id="GO:0016491">
    <property type="term" value="F:oxidoreductase activity"/>
    <property type="evidence" value="ECO:0007669"/>
    <property type="project" value="InterPro"/>
</dbReference>
<evidence type="ECO:0000313" key="8">
    <source>
        <dbReference type="Proteomes" id="UP000075809"/>
    </source>
</evidence>
<name>A0A151WTT0_9HYME</name>
<keyword evidence="3" id="KW-1133">Transmembrane helix</keyword>
<dbReference type="Pfam" id="PF04116">
    <property type="entry name" value="FA_hydroxylase"/>
    <property type="match status" value="1"/>
</dbReference>
<feature type="region of interest" description="Disordered" evidence="5">
    <location>
        <begin position="23"/>
        <end position="42"/>
    </location>
</feature>
<evidence type="ECO:0000313" key="7">
    <source>
        <dbReference type="EMBL" id="KYQ51253.1"/>
    </source>
</evidence>
<feature type="non-terminal residue" evidence="7">
    <location>
        <position position="1"/>
    </location>
</feature>
<dbReference type="GO" id="GO:0016020">
    <property type="term" value="C:membrane"/>
    <property type="evidence" value="ECO:0007669"/>
    <property type="project" value="UniProtKB-SubCell"/>
</dbReference>
<dbReference type="AlphaFoldDB" id="A0A151WTT0"/>
<keyword evidence="4" id="KW-0472">Membrane</keyword>